<dbReference type="eggNOG" id="COG2272">
    <property type="taxonomic scope" value="Bacteria"/>
</dbReference>
<dbReference type="EMBL" id="FWYC01000006">
    <property type="protein sequence ID" value="SMC90916.1"/>
    <property type="molecule type" value="Genomic_DNA"/>
</dbReference>
<reference evidence="3" key="1">
    <citation type="submission" date="2017-04" db="EMBL/GenBank/DDBJ databases">
        <authorList>
            <person name="Varghese N."/>
            <person name="Submissions S."/>
        </authorList>
    </citation>
    <scope>NUCLEOTIDE SEQUENCE [LARGE SCALE GENOMIC DNA]</scope>
    <source>
        <strain evidence="3">DSM 44073</strain>
    </source>
</reference>
<feature type="domain" description="Carboxylesterase type B" evidence="1">
    <location>
        <begin position="2"/>
        <end position="85"/>
    </location>
</feature>
<dbReference type="Pfam" id="PF00135">
    <property type="entry name" value="COesterase"/>
    <property type="match status" value="1"/>
</dbReference>
<accession>A0A1W2D1B0</accession>
<protein>
    <submittedName>
        <fullName evidence="2">Carboxylesterase family protein</fullName>
    </submittedName>
</protein>
<organism evidence="2 3">
    <name type="scientific">Lentzea albidocapillata</name>
    <dbReference type="NCBI Taxonomy" id="40571"/>
    <lineage>
        <taxon>Bacteria</taxon>
        <taxon>Bacillati</taxon>
        <taxon>Actinomycetota</taxon>
        <taxon>Actinomycetes</taxon>
        <taxon>Pseudonocardiales</taxon>
        <taxon>Pseudonocardiaceae</taxon>
        <taxon>Lentzea</taxon>
    </lineage>
</organism>
<evidence type="ECO:0000259" key="1">
    <source>
        <dbReference type="Pfam" id="PF00135"/>
    </source>
</evidence>
<dbReference type="Proteomes" id="UP000192840">
    <property type="component" value="Unassembled WGS sequence"/>
</dbReference>
<evidence type="ECO:0000313" key="2">
    <source>
        <dbReference type="EMBL" id="SMC90916.1"/>
    </source>
</evidence>
<evidence type="ECO:0000313" key="3">
    <source>
        <dbReference type="Proteomes" id="UP000192840"/>
    </source>
</evidence>
<gene>
    <name evidence="2" type="ORF">SAMN05660733_02602</name>
</gene>
<dbReference type="PANTHER" id="PTHR11559">
    <property type="entry name" value="CARBOXYLESTERASE"/>
    <property type="match status" value="1"/>
</dbReference>
<dbReference type="Gene3D" id="3.40.50.1820">
    <property type="entry name" value="alpha/beta hydrolase"/>
    <property type="match status" value="1"/>
</dbReference>
<proteinExistence type="predicted"/>
<name>A0A1W2D1B0_9PSEU</name>
<dbReference type="STRING" id="40571.SAMN05660733_02602"/>
<dbReference type="AlphaFoldDB" id="A0A1W2D1B0"/>
<dbReference type="SUPFAM" id="SSF53474">
    <property type="entry name" value="alpha/beta-Hydrolases"/>
    <property type="match status" value="1"/>
</dbReference>
<sequence>MAVFRGIPFAAPPVGEFRFAAPQPVEAWDGVRETPAFGPPPPQAEVFGMDGMGAAGDEWLTVNVWSPGIVGDLPVMVWIQGGAYTAACPACPSTTARGSRPAVSSW</sequence>
<keyword evidence="3" id="KW-1185">Reference proteome</keyword>
<dbReference type="InterPro" id="IPR050309">
    <property type="entry name" value="Type-B_Carboxylest/Lipase"/>
</dbReference>
<dbReference type="InterPro" id="IPR029058">
    <property type="entry name" value="AB_hydrolase_fold"/>
</dbReference>
<dbReference type="InterPro" id="IPR002018">
    <property type="entry name" value="CarbesteraseB"/>
</dbReference>